<sequence length="201" mass="22486">MFPFELGGARVHEAEGRGRRSFALCQAQHHSGPVFYITLQQERERLMCSALPEGLAGRLCLVRTRSTEDLLWATEEVLRDPAPGLVIAEPDRALHLNAARRLQLAAEAGQTTGLLLIREGQGSNVAETRWHCKPVPGGPDQSLHHWEMLRNKRGPCRSWTLSWDGRAPLKPEDLQSPQQKPAPDPCAYPSYPYPSYSYRPG</sequence>
<gene>
    <name evidence="2" type="ORF">EP867_01175</name>
</gene>
<accession>A0A444MG00</accession>
<dbReference type="SUPFAM" id="SSF52540">
    <property type="entry name" value="P-loop containing nucleoside triphosphate hydrolases"/>
    <property type="match status" value="1"/>
</dbReference>
<dbReference type="AlphaFoldDB" id="A0A444MG00"/>
<feature type="region of interest" description="Disordered" evidence="1">
    <location>
        <begin position="167"/>
        <end position="201"/>
    </location>
</feature>
<protein>
    <submittedName>
        <fullName evidence="2">Uncharacterized protein</fullName>
    </submittedName>
</protein>
<dbReference type="Gene3D" id="3.40.50.300">
    <property type="entry name" value="P-loop containing nucleotide triphosphate hydrolases"/>
    <property type="match status" value="1"/>
</dbReference>
<evidence type="ECO:0000313" key="3">
    <source>
        <dbReference type="Proteomes" id="UP000287168"/>
    </source>
</evidence>
<name>A0A444MG00_9RHOB</name>
<reference evidence="2 3" key="1">
    <citation type="journal article" date="2015" name="Int. J. Syst. Evol. Microbiol.">
        <title>Gemmobacter intermedius sp. nov., isolated from a white stork (Ciconia ciconia).</title>
        <authorList>
            <person name="Kampfer P."/>
            <person name="Jerzak L."/>
            <person name="Wilharm G."/>
            <person name="Golke J."/>
            <person name="Busse H.J."/>
            <person name="Glaeser S.P."/>
        </authorList>
    </citation>
    <scope>NUCLEOTIDE SEQUENCE [LARGE SCALE GENOMIC DNA]</scope>
    <source>
        <strain evidence="2 3">119/4</strain>
    </source>
</reference>
<proteinExistence type="predicted"/>
<evidence type="ECO:0000313" key="2">
    <source>
        <dbReference type="EMBL" id="RWY44590.1"/>
    </source>
</evidence>
<comment type="caution">
    <text evidence="2">The sequence shown here is derived from an EMBL/GenBank/DDBJ whole genome shotgun (WGS) entry which is preliminary data.</text>
</comment>
<dbReference type="Proteomes" id="UP000287168">
    <property type="component" value="Unassembled WGS sequence"/>
</dbReference>
<keyword evidence="3" id="KW-1185">Reference proteome</keyword>
<organism evidence="2 3">
    <name type="scientific">Falsigemmobacter intermedius</name>
    <dbReference type="NCBI Taxonomy" id="1553448"/>
    <lineage>
        <taxon>Bacteria</taxon>
        <taxon>Pseudomonadati</taxon>
        <taxon>Pseudomonadota</taxon>
        <taxon>Alphaproteobacteria</taxon>
        <taxon>Rhodobacterales</taxon>
        <taxon>Paracoccaceae</taxon>
        <taxon>Falsigemmobacter</taxon>
    </lineage>
</organism>
<evidence type="ECO:0000256" key="1">
    <source>
        <dbReference type="SAM" id="MobiDB-lite"/>
    </source>
</evidence>
<dbReference type="OrthoDB" id="7630980at2"/>
<dbReference type="RefSeq" id="WP_128486390.1">
    <property type="nucleotide sequence ID" value="NZ_JBHLXB010000026.1"/>
</dbReference>
<dbReference type="EMBL" id="SBLC01000002">
    <property type="protein sequence ID" value="RWY44590.1"/>
    <property type="molecule type" value="Genomic_DNA"/>
</dbReference>
<feature type="compositionally biased region" description="Low complexity" evidence="1">
    <location>
        <begin position="188"/>
        <end position="201"/>
    </location>
</feature>
<dbReference type="InterPro" id="IPR027417">
    <property type="entry name" value="P-loop_NTPase"/>
</dbReference>